<dbReference type="SUPFAM" id="SSF56349">
    <property type="entry name" value="DNA breaking-rejoining enzymes"/>
    <property type="match status" value="1"/>
</dbReference>
<evidence type="ECO:0000256" key="4">
    <source>
        <dbReference type="ARBA" id="ARBA00023172"/>
    </source>
</evidence>
<gene>
    <name evidence="8" type="ORF">DRZ78_04265</name>
</gene>
<evidence type="ECO:0000259" key="7">
    <source>
        <dbReference type="PROSITE" id="PS51900"/>
    </source>
</evidence>
<evidence type="ECO:0000313" key="8">
    <source>
        <dbReference type="EMBL" id="RLE06703.1"/>
    </source>
</evidence>
<dbReference type="GO" id="GO:0015074">
    <property type="term" value="P:DNA integration"/>
    <property type="evidence" value="ECO:0007669"/>
    <property type="project" value="UniProtKB-KW"/>
</dbReference>
<feature type="domain" description="Core-binding (CB)" evidence="7">
    <location>
        <begin position="22"/>
        <end position="106"/>
    </location>
</feature>
<keyword evidence="3 5" id="KW-0238">DNA-binding</keyword>
<evidence type="ECO:0000256" key="3">
    <source>
        <dbReference type="ARBA" id="ARBA00023125"/>
    </source>
</evidence>
<dbReference type="InterPro" id="IPR013762">
    <property type="entry name" value="Integrase-like_cat_sf"/>
</dbReference>
<evidence type="ECO:0000259" key="6">
    <source>
        <dbReference type="PROSITE" id="PS51898"/>
    </source>
</evidence>
<dbReference type="InterPro" id="IPR044068">
    <property type="entry name" value="CB"/>
</dbReference>
<dbReference type="GO" id="GO:0006310">
    <property type="term" value="P:DNA recombination"/>
    <property type="evidence" value="ECO:0007669"/>
    <property type="project" value="UniProtKB-KW"/>
</dbReference>
<dbReference type="Gene3D" id="1.10.443.10">
    <property type="entry name" value="Intergrase catalytic core"/>
    <property type="match status" value="1"/>
</dbReference>
<dbReference type="InterPro" id="IPR050090">
    <property type="entry name" value="Tyrosine_recombinase_XerCD"/>
</dbReference>
<proteinExistence type="inferred from homology"/>
<dbReference type="EMBL" id="QMPY01000158">
    <property type="protein sequence ID" value="RLE06703.1"/>
    <property type="molecule type" value="Genomic_DNA"/>
</dbReference>
<comment type="caution">
    <text evidence="8">The sequence shown here is derived from an EMBL/GenBank/DDBJ whole genome shotgun (WGS) entry which is preliminary data.</text>
</comment>
<dbReference type="Gene3D" id="1.10.150.130">
    <property type="match status" value="1"/>
</dbReference>
<dbReference type="Pfam" id="PF00589">
    <property type="entry name" value="Phage_integrase"/>
    <property type="match status" value="1"/>
</dbReference>
<protein>
    <recommendedName>
        <fullName evidence="10">Integrase</fullName>
    </recommendedName>
</protein>
<dbReference type="PROSITE" id="PS51900">
    <property type="entry name" value="CB"/>
    <property type="match status" value="1"/>
</dbReference>
<sequence>MTAELSPLDIAEQVISAFPPPGEPEENDNAYVDWIQIMAEKGQSPNTIYVYAQTVSDFLRFIKKPISQINEADIRAYSRHLQEQGKAPYTVQNYLTRVGIFLKAMGNPINVYRFAPKSKFRVPEYLTPEEVKKFIDAIDESILDGDEPDPELAIMRFKALFTLLPDTGLRVSEACNLRKVDVDFSERLITVVKGKRNKYRKVPVSKGTLELIQKYWGMRKDKLPFAFEYKGRKLDRMSVWRFTREIAHKAGIDKVTRTHGENIHPHIFRHTFATVELKRLINSGKNRMDAILVIKEALGHTDIRTTMIYLTLLGEDIRDIMGR</sequence>
<dbReference type="AlphaFoldDB" id="A0A662CY94"/>
<dbReference type="PANTHER" id="PTHR30349:SF41">
    <property type="entry name" value="INTEGRASE_RECOMBINASE PROTEIN MJ0367-RELATED"/>
    <property type="match status" value="1"/>
</dbReference>
<evidence type="ECO:0000256" key="2">
    <source>
        <dbReference type="ARBA" id="ARBA00022908"/>
    </source>
</evidence>
<dbReference type="Pfam" id="PF13495">
    <property type="entry name" value="Phage_int_SAM_4"/>
    <property type="match status" value="1"/>
</dbReference>
<dbReference type="PANTHER" id="PTHR30349">
    <property type="entry name" value="PHAGE INTEGRASE-RELATED"/>
    <property type="match status" value="1"/>
</dbReference>
<dbReference type="PROSITE" id="PS51898">
    <property type="entry name" value="TYR_RECOMBINASE"/>
    <property type="match status" value="1"/>
</dbReference>
<dbReference type="InterPro" id="IPR004107">
    <property type="entry name" value="Integrase_SAM-like_N"/>
</dbReference>
<name>A0A662CY94_UNCAE</name>
<dbReference type="InterPro" id="IPR002104">
    <property type="entry name" value="Integrase_catalytic"/>
</dbReference>
<accession>A0A662CY94</accession>
<evidence type="ECO:0000313" key="9">
    <source>
        <dbReference type="Proteomes" id="UP000277457"/>
    </source>
</evidence>
<reference evidence="8 9" key="1">
    <citation type="submission" date="2018-06" db="EMBL/GenBank/DDBJ databases">
        <title>Extensive metabolic versatility and redundancy in microbially diverse, dynamic hydrothermal sediments.</title>
        <authorList>
            <person name="Dombrowski N."/>
            <person name="Teske A."/>
            <person name="Baker B.J."/>
        </authorList>
    </citation>
    <scope>NUCLEOTIDE SEQUENCE [LARGE SCALE GENOMIC DNA]</scope>
    <source>
        <strain evidence="8">B7_G13</strain>
    </source>
</reference>
<dbReference type="Proteomes" id="UP000277457">
    <property type="component" value="Unassembled WGS sequence"/>
</dbReference>
<keyword evidence="4" id="KW-0233">DNA recombination</keyword>
<dbReference type="InterPro" id="IPR011010">
    <property type="entry name" value="DNA_brk_join_enz"/>
</dbReference>
<evidence type="ECO:0008006" key="10">
    <source>
        <dbReference type="Google" id="ProtNLM"/>
    </source>
</evidence>
<evidence type="ECO:0000256" key="5">
    <source>
        <dbReference type="PROSITE-ProRule" id="PRU01248"/>
    </source>
</evidence>
<dbReference type="InterPro" id="IPR010998">
    <property type="entry name" value="Integrase_recombinase_N"/>
</dbReference>
<organism evidence="8 9">
    <name type="scientific">Aerophobetes bacterium</name>
    <dbReference type="NCBI Taxonomy" id="2030807"/>
    <lineage>
        <taxon>Bacteria</taxon>
        <taxon>Candidatus Aerophobota</taxon>
    </lineage>
</organism>
<feature type="domain" description="Tyr recombinase" evidence="6">
    <location>
        <begin position="121"/>
        <end position="322"/>
    </location>
</feature>
<evidence type="ECO:0000256" key="1">
    <source>
        <dbReference type="ARBA" id="ARBA00008857"/>
    </source>
</evidence>
<keyword evidence="2" id="KW-0229">DNA integration</keyword>
<comment type="similarity">
    <text evidence="1">Belongs to the 'phage' integrase family.</text>
</comment>
<dbReference type="GO" id="GO:0003677">
    <property type="term" value="F:DNA binding"/>
    <property type="evidence" value="ECO:0007669"/>
    <property type="project" value="UniProtKB-UniRule"/>
</dbReference>